<dbReference type="AlphaFoldDB" id="A0A6S6ZBG6"/>
<dbReference type="PROSITE" id="PS51257">
    <property type="entry name" value="PROKAR_LIPOPROTEIN"/>
    <property type="match status" value="1"/>
</dbReference>
<evidence type="ECO:0000313" key="3">
    <source>
        <dbReference type="EMBL" id="CAB3659722.1"/>
    </source>
</evidence>
<evidence type="ECO:0000313" key="4">
    <source>
        <dbReference type="Proteomes" id="UP000494214"/>
    </source>
</evidence>
<feature type="signal peptide" evidence="2">
    <location>
        <begin position="1"/>
        <end position="26"/>
    </location>
</feature>
<proteinExistence type="predicted"/>
<evidence type="ECO:0000256" key="1">
    <source>
        <dbReference type="SAM" id="MobiDB-lite"/>
    </source>
</evidence>
<dbReference type="Proteomes" id="UP000494214">
    <property type="component" value="Unassembled WGS sequence"/>
</dbReference>
<organism evidence="3 4">
    <name type="scientific">Achromobacter animicus</name>
    <dbReference type="NCBI Taxonomy" id="1389935"/>
    <lineage>
        <taxon>Bacteria</taxon>
        <taxon>Pseudomonadati</taxon>
        <taxon>Pseudomonadota</taxon>
        <taxon>Betaproteobacteria</taxon>
        <taxon>Burkholderiales</taxon>
        <taxon>Alcaligenaceae</taxon>
        <taxon>Achromobacter</taxon>
    </lineage>
</organism>
<gene>
    <name evidence="3" type="ORF">LMG26690_00503</name>
</gene>
<feature type="region of interest" description="Disordered" evidence="1">
    <location>
        <begin position="66"/>
        <end position="148"/>
    </location>
</feature>
<feature type="chain" id="PRO_5028989186" evidence="2">
    <location>
        <begin position="27"/>
        <end position="199"/>
    </location>
</feature>
<name>A0A6S6ZBG6_9BURK</name>
<evidence type="ECO:0000256" key="2">
    <source>
        <dbReference type="SAM" id="SignalP"/>
    </source>
</evidence>
<reference evidence="3 4" key="1">
    <citation type="submission" date="2020-04" db="EMBL/GenBank/DDBJ databases">
        <authorList>
            <person name="De Canck E."/>
        </authorList>
    </citation>
    <scope>NUCLEOTIDE SEQUENCE [LARGE SCALE GENOMIC DNA]</scope>
    <source>
        <strain evidence="3 4">LMG 26690</strain>
    </source>
</reference>
<feature type="compositionally biased region" description="Low complexity" evidence="1">
    <location>
        <begin position="111"/>
        <end position="142"/>
    </location>
</feature>
<dbReference type="EMBL" id="CADIJM010000001">
    <property type="protein sequence ID" value="CAB3659722.1"/>
    <property type="molecule type" value="Genomic_DNA"/>
</dbReference>
<protein>
    <submittedName>
        <fullName evidence="3">Uncharacterized protein</fullName>
    </submittedName>
</protein>
<sequence length="199" mass="19762">MTLSRPGALACALLMLALLAPAGALAACSDKTLRGMSDAGRSVATIAKRCGMSAAAVKERLGAVDAKANRAPAETVTPRATPGAETRAAAAGSGATSAAQSAENAAEKPAAKSAATAATRSAATAATAPSASAAKPSGKAPTEPQKHPPGTVLELCGCYGSMEYGFTEPNEQCVSGLAVATRCPGYCPVNRSPWRRICS</sequence>
<accession>A0A6S6ZBG6</accession>
<feature type="compositionally biased region" description="Low complexity" evidence="1">
    <location>
        <begin position="78"/>
        <end position="104"/>
    </location>
</feature>
<keyword evidence="2" id="KW-0732">Signal</keyword>
<keyword evidence="4" id="KW-1185">Reference proteome</keyword>